<dbReference type="EMBL" id="FNAR01000002">
    <property type="protein sequence ID" value="SDD91605.1"/>
    <property type="molecule type" value="Genomic_DNA"/>
</dbReference>
<evidence type="ECO:0000313" key="2">
    <source>
        <dbReference type="EMBL" id="SDD91605.1"/>
    </source>
</evidence>
<evidence type="ECO:0000313" key="1">
    <source>
        <dbReference type="EMBL" id="RSK36683.1"/>
    </source>
</evidence>
<dbReference type="RefSeq" id="WP_125903425.1">
    <property type="nucleotide sequence ID" value="NZ_FNAR01000002.1"/>
</dbReference>
<dbReference type="Proteomes" id="UP000272481">
    <property type="component" value="Unassembled WGS sequence"/>
</dbReference>
<proteinExistence type="predicted"/>
<protein>
    <submittedName>
        <fullName evidence="2">Uncharacterized protein</fullName>
    </submittedName>
</protein>
<organism evidence="2 3">
    <name type="scientific">Bhargavaea beijingensis</name>
    <dbReference type="NCBI Taxonomy" id="426756"/>
    <lineage>
        <taxon>Bacteria</taxon>
        <taxon>Bacillati</taxon>
        <taxon>Bacillota</taxon>
        <taxon>Bacilli</taxon>
        <taxon>Bacillales</taxon>
        <taxon>Caryophanaceae</taxon>
        <taxon>Bhargavaea</taxon>
    </lineage>
</organism>
<name>A0A1G6YPN4_9BACL</name>
<gene>
    <name evidence="1" type="ORF">EJA12_02740</name>
    <name evidence="2" type="ORF">SAMN04488126_10218</name>
</gene>
<accession>A0A1G6YPN4</accession>
<dbReference type="OrthoDB" id="2218409at2"/>
<evidence type="ECO:0000313" key="3">
    <source>
        <dbReference type="Proteomes" id="UP000198823"/>
    </source>
</evidence>
<dbReference type="STRING" id="426756.SAMN04488126_10218"/>
<dbReference type="EMBL" id="RWGW01000003">
    <property type="protein sequence ID" value="RSK36683.1"/>
    <property type="molecule type" value="Genomic_DNA"/>
</dbReference>
<reference evidence="1 4" key="2">
    <citation type="submission" date="2018-12" db="EMBL/GenBank/DDBJ databases">
        <title>Comparitive functional genomics of dry heat resistant strains isolated from the viking spacecraft.</title>
        <authorList>
            <person name="Seuylemezian A."/>
            <person name="Vaishampayan P."/>
        </authorList>
    </citation>
    <scope>NUCLEOTIDE SEQUENCE [LARGE SCALE GENOMIC DNA]</scope>
    <source>
        <strain evidence="1 4">M6-11</strain>
    </source>
</reference>
<evidence type="ECO:0000313" key="4">
    <source>
        <dbReference type="Proteomes" id="UP000272481"/>
    </source>
</evidence>
<keyword evidence="4" id="KW-1185">Reference proteome</keyword>
<reference evidence="2 3" key="1">
    <citation type="submission" date="2016-10" db="EMBL/GenBank/DDBJ databases">
        <authorList>
            <person name="de Groot N.N."/>
        </authorList>
    </citation>
    <scope>NUCLEOTIDE SEQUENCE [LARGE SCALE GENOMIC DNA]</scope>
    <source>
        <strain evidence="2 3">CGMCC 1.6762</strain>
    </source>
</reference>
<sequence>MKLRKGRFARWQGQDYELASYQRIYYLMTDDPSMVSEGFREQEGRADRYIREVSTKELEDAYEIIPYAMYKSHRFTIEGETGDGKLVMVTSDPYVQNVMDVKPYGRHEFITELSPDEVELMEDRIGILGFSALPRTCQKYQK</sequence>
<dbReference type="AlphaFoldDB" id="A0A1G6YPN4"/>
<dbReference type="Proteomes" id="UP000198823">
    <property type="component" value="Unassembled WGS sequence"/>
</dbReference>